<dbReference type="GO" id="GO:0005789">
    <property type="term" value="C:endoplasmic reticulum membrane"/>
    <property type="evidence" value="ECO:0007669"/>
    <property type="project" value="UniProtKB-SubCell"/>
</dbReference>
<dbReference type="PANTHER" id="PTHR35205">
    <property type="entry name" value="NB-ARC AND TPR DOMAIN PROTEIN"/>
    <property type="match status" value="1"/>
</dbReference>
<dbReference type="Gene3D" id="3.40.50.1820">
    <property type="entry name" value="alpha/beta hydrolase"/>
    <property type="match status" value="1"/>
</dbReference>
<comment type="function">
    <text evidence="1 3">Involved in inositol deacylation of GPI-anchored proteins which plays important roles in the quality control and ER-associated degradation of GPI-anchored proteins.</text>
</comment>
<reference evidence="5" key="1">
    <citation type="submission" date="2021-03" db="EMBL/GenBank/DDBJ databases">
        <authorList>
            <person name="Tagirdzhanova G."/>
        </authorList>
    </citation>
    <scope>NUCLEOTIDE SEQUENCE</scope>
</reference>
<comment type="subcellular location">
    <subcellularLocation>
        <location evidence="3">Endoplasmic reticulum membrane</location>
    </subcellularLocation>
</comment>
<dbReference type="EC" id="3.1.-.-" evidence="3"/>
<keyword evidence="3" id="KW-0472">Membrane</keyword>
<keyword evidence="3" id="KW-0378">Hydrolase</keyword>
<keyword evidence="6" id="KW-1185">Reference proteome</keyword>
<protein>
    <recommendedName>
        <fullName evidence="2 3">GPI inositol-deacylase</fullName>
        <ecNumber evidence="3">3.1.-.-</ecNumber>
    </recommendedName>
</protein>
<comment type="similarity">
    <text evidence="3">Belongs to the GPI inositol-deacylase family.</text>
</comment>
<dbReference type="Gene3D" id="3.40.50.300">
    <property type="entry name" value="P-loop containing nucleotide triphosphate hydrolases"/>
    <property type="match status" value="1"/>
</dbReference>
<accession>A0A8H3EMD8</accession>
<dbReference type="Proteomes" id="UP000664203">
    <property type="component" value="Unassembled WGS sequence"/>
</dbReference>
<dbReference type="GO" id="GO:0016788">
    <property type="term" value="F:hydrolase activity, acting on ester bonds"/>
    <property type="evidence" value="ECO:0007669"/>
    <property type="project" value="InterPro"/>
</dbReference>
<keyword evidence="3" id="KW-0653">Protein transport</keyword>
<evidence type="ECO:0000259" key="4">
    <source>
        <dbReference type="Pfam" id="PF07819"/>
    </source>
</evidence>
<feature type="domain" description="GPI inositol-deacylase PGAP1-like alpha/beta" evidence="4">
    <location>
        <begin position="32"/>
        <end position="103"/>
    </location>
</feature>
<dbReference type="OrthoDB" id="5427984at2759"/>
<dbReference type="SUPFAM" id="SSF52540">
    <property type="entry name" value="P-loop containing nucleoside triphosphate hydrolases"/>
    <property type="match status" value="1"/>
</dbReference>
<evidence type="ECO:0000256" key="1">
    <source>
        <dbReference type="ARBA" id="ARBA00003496"/>
    </source>
</evidence>
<dbReference type="PANTHER" id="PTHR35205:SF1">
    <property type="entry name" value="ZU5 DOMAIN-CONTAINING PROTEIN"/>
    <property type="match status" value="1"/>
</dbReference>
<dbReference type="GO" id="GO:0015031">
    <property type="term" value="P:protein transport"/>
    <property type="evidence" value="ECO:0007669"/>
    <property type="project" value="UniProtKB-KW"/>
</dbReference>
<dbReference type="EMBL" id="CAJPDR010000018">
    <property type="protein sequence ID" value="CAF9906722.1"/>
    <property type="molecule type" value="Genomic_DNA"/>
</dbReference>
<name>A0A8H3EMD8_9LECA</name>
<dbReference type="SUPFAM" id="SSF53474">
    <property type="entry name" value="alpha/beta-Hydrolases"/>
    <property type="match status" value="1"/>
</dbReference>
<dbReference type="InterPro" id="IPR012908">
    <property type="entry name" value="PGAP1-ab_dom-like"/>
</dbReference>
<evidence type="ECO:0000256" key="3">
    <source>
        <dbReference type="RuleBase" id="RU365011"/>
    </source>
</evidence>
<gene>
    <name evidence="5" type="ORF">ALECFALPRED_002615</name>
</gene>
<dbReference type="GO" id="GO:0043531">
    <property type="term" value="F:ADP binding"/>
    <property type="evidence" value="ECO:0007669"/>
    <property type="project" value="InterPro"/>
</dbReference>
<comment type="caution">
    <text evidence="5">The sequence shown here is derived from an EMBL/GenBank/DDBJ whole genome shotgun (WGS) entry which is preliminary data.</text>
</comment>
<dbReference type="Pfam" id="PF07819">
    <property type="entry name" value="PGAP1"/>
    <property type="match status" value="1"/>
</dbReference>
<proteinExistence type="inferred from homology"/>
<keyword evidence="3" id="KW-0256">Endoplasmic reticulum</keyword>
<evidence type="ECO:0000313" key="5">
    <source>
        <dbReference type="EMBL" id="CAF9906722.1"/>
    </source>
</evidence>
<dbReference type="InterPro" id="IPR027417">
    <property type="entry name" value="P-loop_NTPase"/>
</dbReference>
<dbReference type="InterPro" id="IPR029058">
    <property type="entry name" value="AB_hydrolase_fold"/>
</dbReference>
<dbReference type="AlphaFoldDB" id="A0A8H3EMD8"/>
<evidence type="ECO:0000256" key="2">
    <source>
        <dbReference type="ARBA" id="ARBA00015856"/>
    </source>
</evidence>
<keyword evidence="3" id="KW-0813">Transport</keyword>
<evidence type="ECO:0000313" key="6">
    <source>
        <dbReference type="Proteomes" id="UP000664203"/>
    </source>
</evidence>
<sequence length="577" mass="64965">MLPEKVPSARILTYGYNSSTKNILEGQNVLDIALQLMVNLKDHRRDKAEKHRDIILICHSLGGIIAKKAILLHQSSEEGKAIRNSIVGIIFMGTPHCGSDLANIGSAFASIASMVIDMPKLLLKTLSKNSSALYDISREFATVTSDLNLKLISFYELNPFQNKTFNLKVRDTTGDVDADLIPTPTQVHANRNKHWKVPFFPCSSFTGRQALLQRILNYFATRDTESQRRFAIYGIGGVGKTQLALTFAFQQRSKYSGVFFLDADSETTLHEDFSKIHDDLDLGCPKDKIGAIKRWFDVEDNVNWLLIFDNADELKSYQLTNYFPLSKETHIILTSRDPNAAELTSDGLLLEMMEPEESKALLISRAGLINPSAKDLQDINQIVDELSHLPLAIDQAGAYTRTRKCSPAACIRQFENQRERVLKFSPKLSSYNKSVITAWEVSFLRLESNMAVTAKLFLVFCYLDSKRISEELLKGAAHPVLKMDKDDNEQETVAEDNGVEPNLIDLMMDDDEFDGTIERMVSLSLVREYTETTGEKDTRIFSLHPLMAFCGRARAKQSQKREAAEQAICFLSHAFPE</sequence>
<organism evidence="5 6">
    <name type="scientific">Alectoria fallacina</name>
    <dbReference type="NCBI Taxonomy" id="1903189"/>
    <lineage>
        <taxon>Eukaryota</taxon>
        <taxon>Fungi</taxon>
        <taxon>Dikarya</taxon>
        <taxon>Ascomycota</taxon>
        <taxon>Pezizomycotina</taxon>
        <taxon>Lecanoromycetes</taxon>
        <taxon>OSLEUM clade</taxon>
        <taxon>Lecanoromycetidae</taxon>
        <taxon>Lecanorales</taxon>
        <taxon>Lecanorineae</taxon>
        <taxon>Parmeliaceae</taxon>
        <taxon>Alectoria</taxon>
    </lineage>
</organism>